<dbReference type="EMBL" id="KB302059">
    <property type="protein sequence ID" value="ELU04844.1"/>
    <property type="molecule type" value="Genomic_DNA"/>
</dbReference>
<evidence type="ECO:0000313" key="4">
    <source>
        <dbReference type="EMBL" id="ELU04844.1"/>
    </source>
</evidence>
<dbReference type="PANTHER" id="PTHR11188">
    <property type="entry name" value="ARRESTIN DOMAIN CONTAINING PROTEIN"/>
    <property type="match status" value="1"/>
</dbReference>
<protein>
    <recommendedName>
        <fullName evidence="3">Arrestin C-terminal-like domain-containing protein</fullName>
    </recommendedName>
</protein>
<dbReference type="AlphaFoldDB" id="R7UE81"/>
<proteinExistence type="inferred from homology"/>
<evidence type="ECO:0000313" key="5">
    <source>
        <dbReference type="EnsemblMetazoa" id="CapteP198507"/>
    </source>
</evidence>
<feature type="compositionally biased region" description="Polar residues" evidence="2">
    <location>
        <begin position="360"/>
        <end position="373"/>
    </location>
</feature>
<feature type="domain" description="Arrestin C-terminal-like" evidence="3">
    <location>
        <begin position="154"/>
        <end position="242"/>
    </location>
</feature>
<dbReference type="OMA" id="THWTETE"/>
<dbReference type="GO" id="GO:0005737">
    <property type="term" value="C:cytoplasm"/>
    <property type="evidence" value="ECO:0007669"/>
    <property type="project" value="TreeGrafter"/>
</dbReference>
<dbReference type="PANTHER" id="PTHR11188:SF17">
    <property type="entry name" value="FI21816P1"/>
    <property type="match status" value="1"/>
</dbReference>
<dbReference type="EnsemblMetazoa" id="CapteT198507">
    <property type="protein sequence ID" value="CapteP198507"/>
    <property type="gene ID" value="CapteG198507"/>
</dbReference>
<evidence type="ECO:0000256" key="1">
    <source>
        <dbReference type="ARBA" id="ARBA00005298"/>
    </source>
</evidence>
<reference evidence="4 6" key="2">
    <citation type="journal article" date="2013" name="Nature">
        <title>Insights into bilaterian evolution from three spiralian genomes.</title>
        <authorList>
            <person name="Simakov O."/>
            <person name="Marletaz F."/>
            <person name="Cho S.J."/>
            <person name="Edsinger-Gonzales E."/>
            <person name="Havlak P."/>
            <person name="Hellsten U."/>
            <person name="Kuo D.H."/>
            <person name="Larsson T."/>
            <person name="Lv J."/>
            <person name="Arendt D."/>
            <person name="Savage R."/>
            <person name="Osoegawa K."/>
            <person name="de Jong P."/>
            <person name="Grimwood J."/>
            <person name="Chapman J.A."/>
            <person name="Shapiro H."/>
            <person name="Aerts A."/>
            <person name="Otillar R.P."/>
            <person name="Terry A.Y."/>
            <person name="Boore J.L."/>
            <person name="Grigoriev I.V."/>
            <person name="Lindberg D.R."/>
            <person name="Seaver E.C."/>
            <person name="Weisblat D.A."/>
            <person name="Putnam N.H."/>
            <person name="Rokhsar D.S."/>
        </authorList>
    </citation>
    <scope>NUCLEOTIDE SEQUENCE</scope>
    <source>
        <strain evidence="4 6">I ESC-2004</strain>
    </source>
</reference>
<feature type="compositionally biased region" description="Low complexity" evidence="2">
    <location>
        <begin position="276"/>
        <end position="291"/>
    </location>
</feature>
<comment type="similarity">
    <text evidence="1">Belongs to the arrestin family.</text>
</comment>
<dbReference type="SMART" id="SM01017">
    <property type="entry name" value="Arrestin_C"/>
    <property type="match status" value="1"/>
</dbReference>
<dbReference type="Gene3D" id="2.60.40.640">
    <property type="match status" value="2"/>
</dbReference>
<dbReference type="InterPro" id="IPR011021">
    <property type="entry name" value="Arrestin-like_N"/>
</dbReference>
<feature type="compositionally biased region" description="Pro residues" evidence="2">
    <location>
        <begin position="338"/>
        <end position="357"/>
    </location>
</feature>
<dbReference type="GO" id="GO:0015031">
    <property type="term" value="P:protein transport"/>
    <property type="evidence" value="ECO:0007669"/>
    <property type="project" value="TreeGrafter"/>
</dbReference>
<sequence>MSDKPGTLGSRCRIRLRFYGGANVHWSERHTSGSGKNRRTTTRHYRSSQNYFDYMLVLYGKAPNQDGDNPVHPAGRHQYPFHYTLPQNLPSSFEGPHGQVRYWINCNIDKPWKFDHNSKIAYTVLSMLDLNNQANALAPQSGTNSKTLCCLCCESGPITAQFHIDRCGYVPGEFIVLSGEVSNHTNRTMDDNRVELRMYMTFRATTKTRTVMRMISRLIVDPSGPAFDLEVPLKLCIGTVPLRNMYTSFASSMPMAPTAPPPDMYGGADGGGTITSAPLAAMPSAPPANNNGPPPPSYAECVLGKVDIREEGDSEHTHGQLNFAPTYSYYAWNQTPQGPGPQGPGPQDPGPQGPAPPYSSVMQQPLYSEQPQPYGQAVVRM</sequence>
<dbReference type="InterPro" id="IPR011022">
    <property type="entry name" value="Arrestin_C-like"/>
</dbReference>
<dbReference type="Pfam" id="PF00339">
    <property type="entry name" value="Arrestin_N"/>
    <property type="match status" value="1"/>
</dbReference>
<gene>
    <name evidence="4" type="ORF">CAPTEDRAFT_198507</name>
</gene>
<dbReference type="EMBL" id="AMQN01008048">
    <property type="status" value="NOT_ANNOTATED_CDS"/>
    <property type="molecule type" value="Genomic_DNA"/>
</dbReference>
<dbReference type="EMBL" id="AMQN01008047">
    <property type="status" value="NOT_ANNOTATED_CDS"/>
    <property type="molecule type" value="Genomic_DNA"/>
</dbReference>
<dbReference type="Proteomes" id="UP000014760">
    <property type="component" value="Unassembled WGS sequence"/>
</dbReference>
<dbReference type="InterPro" id="IPR050357">
    <property type="entry name" value="Arrestin_domain-protein"/>
</dbReference>
<name>R7UE81_CAPTE</name>
<evidence type="ECO:0000256" key="2">
    <source>
        <dbReference type="SAM" id="MobiDB-lite"/>
    </source>
</evidence>
<organism evidence="4">
    <name type="scientific">Capitella teleta</name>
    <name type="common">Polychaete worm</name>
    <dbReference type="NCBI Taxonomy" id="283909"/>
    <lineage>
        <taxon>Eukaryota</taxon>
        <taxon>Metazoa</taxon>
        <taxon>Spiralia</taxon>
        <taxon>Lophotrochozoa</taxon>
        <taxon>Annelida</taxon>
        <taxon>Polychaeta</taxon>
        <taxon>Sedentaria</taxon>
        <taxon>Scolecida</taxon>
        <taxon>Capitellidae</taxon>
        <taxon>Capitella</taxon>
    </lineage>
</organism>
<evidence type="ECO:0000313" key="6">
    <source>
        <dbReference type="Proteomes" id="UP000014760"/>
    </source>
</evidence>
<reference evidence="5" key="3">
    <citation type="submission" date="2015-06" db="UniProtKB">
        <authorList>
            <consortium name="EnsemblMetazoa"/>
        </authorList>
    </citation>
    <scope>IDENTIFICATION</scope>
</reference>
<dbReference type="Pfam" id="PF02752">
    <property type="entry name" value="Arrestin_C"/>
    <property type="match status" value="1"/>
</dbReference>
<feature type="region of interest" description="Disordered" evidence="2">
    <location>
        <begin position="266"/>
        <end position="298"/>
    </location>
</feature>
<dbReference type="OrthoDB" id="2333384at2759"/>
<accession>R7UE81</accession>
<dbReference type="SUPFAM" id="SSF81296">
    <property type="entry name" value="E set domains"/>
    <property type="match status" value="2"/>
</dbReference>
<evidence type="ECO:0000259" key="3">
    <source>
        <dbReference type="SMART" id="SM01017"/>
    </source>
</evidence>
<dbReference type="HOGENOM" id="CLU_039221_0_1_1"/>
<feature type="region of interest" description="Disordered" evidence="2">
    <location>
        <begin position="330"/>
        <end position="381"/>
    </location>
</feature>
<reference evidence="6" key="1">
    <citation type="submission" date="2012-12" db="EMBL/GenBank/DDBJ databases">
        <authorList>
            <person name="Hellsten U."/>
            <person name="Grimwood J."/>
            <person name="Chapman J.A."/>
            <person name="Shapiro H."/>
            <person name="Aerts A."/>
            <person name="Otillar R.P."/>
            <person name="Terry A.Y."/>
            <person name="Boore J.L."/>
            <person name="Simakov O."/>
            <person name="Marletaz F."/>
            <person name="Cho S.-J."/>
            <person name="Edsinger-Gonzales E."/>
            <person name="Havlak P."/>
            <person name="Kuo D.-H."/>
            <person name="Larsson T."/>
            <person name="Lv J."/>
            <person name="Arendt D."/>
            <person name="Savage R."/>
            <person name="Osoegawa K."/>
            <person name="de Jong P."/>
            <person name="Lindberg D.R."/>
            <person name="Seaver E.C."/>
            <person name="Weisblat D.A."/>
            <person name="Putnam N.H."/>
            <person name="Grigoriev I.V."/>
            <person name="Rokhsar D.S."/>
        </authorList>
    </citation>
    <scope>NUCLEOTIDE SEQUENCE</scope>
    <source>
        <strain evidence="6">I ESC-2004</strain>
    </source>
</reference>
<keyword evidence="6" id="KW-1185">Reference proteome</keyword>
<dbReference type="InterPro" id="IPR014752">
    <property type="entry name" value="Arrestin-like_C"/>
</dbReference>
<dbReference type="InterPro" id="IPR014756">
    <property type="entry name" value="Ig_E-set"/>
</dbReference>
<dbReference type="STRING" id="283909.R7UE81"/>